<feature type="transmembrane region" description="Helical" evidence="7">
    <location>
        <begin position="329"/>
        <end position="354"/>
    </location>
</feature>
<dbReference type="PANTHER" id="PTHR30489:SF0">
    <property type="entry name" value="LIPOPROTEIN-RELEASING SYSTEM TRANSMEMBRANE PROTEIN LOLE"/>
    <property type="match status" value="1"/>
</dbReference>
<gene>
    <name evidence="9" type="ORF">AAC691_17005</name>
</gene>
<protein>
    <submittedName>
        <fullName evidence="9">FtsX-like permease family protein</fullName>
    </submittedName>
</protein>
<evidence type="ECO:0000313" key="9">
    <source>
        <dbReference type="EMBL" id="XAE41957.1"/>
    </source>
</evidence>
<dbReference type="InterPro" id="IPR003838">
    <property type="entry name" value="ABC3_permease_C"/>
</dbReference>
<feature type="transmembrane region" description="Helical" evidence="7">
    <location>
        <begin position="375"/>
        <end position="400"/>
    </location>
</feature>
<keyword evidence="3" id="KW-1003">Cell membrane</keyword>
<comment type="similarity">
    <text evidence="2">Belongs to the ABC-4 integral membrane protein family. LolC/E subfamily.</text>
</comment>
<evidence type="ECO:0000256" key="3">
    <source>
        <dbReference type="ARBA" id="ARBA00022475"/>
    </source>
</evidence>
<evidence type="ECO:0000259" key="8">
    <source>
        <dbReference type="Pfam" id="PF02687"/>
    </source>
</evidence>
<evidence type="ECO:0000256" key="6">
    <source>
        <dbReference type="ARBA" id="ARBA00023136"/>
    </source>
</evidence>
<dbReference type="Proteomes" id="UP001449795">
    <property type="component" value="Chromosome"/>
</dbReference>
<name>A0ABZ3D2G3_9PROT</name>
<sequence>MSGFEIAFRNTVRNSRRSVPSIVAVALGTAAIVLFNGYVSYMIHGMQTGTVRSLGHLQVVRDGYLDFGRGNPGRFSIHNYEKVIAAIRQEAALQSRIAVVTPELDVYGIVGRDGRDESSSFAGEAWNPSERRALGAWDGFDMHMPATRATLNEDQPDSGVMGVGLAQLLDLCGDLKVPHCRALPQIMPSPAERAPGATTPDDLAALAATSMAVRPAPKPGISVDLLAASPTGLPNVMRMTVLRTERQAIRDVDATYVAMPLALGQRLVFGPGVKAASTIIVQLRQTSMMAPAHPILERVVKSIDPGLTVVDFHEVSPIYDQIVNNYRTIFRFIAVLMGLVTMFSVANTITMAVAERTREIGTLRALGFERSAIRMVFLIEGALLGLIGAVSGVAGGLLIARLVNAAGMTWTPPGRSAPIPLRIETVSQHETLIASVLVLTILACLSALRPASRASRLPITKALQHA</sequence>
<feature type="transmembrane region" description="Helical" evidence="7">
    <location>
        <begin position="21"/>
        <end position="43"/>
    </location>
</feature>
<feature type="transmembrane region" description="Helical" evidence="7">
    <location>
        <begin position="431"/>
        <end position="448"/>
    </location>
</feature>
<accession>A0ABZ3D2G3</accession>
<organism evidence="9 10">
    <name type="scientific">Nguyenibacter vanlangensis</name>
    <dbReference type="NCBI Taxonomy" id="1216886"/>
    <lineage>
        <taxon>Bacteria</taxon>
        <taxon>Pseudomonadati</taxon>
        <taxon>Pseudomonadota</taxon>
        <taxon>Alphaproteobacteria</taxon>
        <taxon>Acetobacterales</taxon>
        <taxon>Acetobacteraceae</taxon>
        <taxon>Nguyenibacter</taxon>
    </lineage>
</organism>
<proteinExistence type="inferred from homology"/>
<evidence type="ECO:0000256" key="1">
    <source>
        <dbReference type="ARBA" id="ARBA00004651"/>
    </source>
</evidence>
<evidence type="ECO:0000256" key="2">
    <source>
        <dbReference type="ARBA" id="ARBA00005236"/>
    </source>
</evidence>
<feature type="domain" description="ABC3 transporter permease C-terminal" evidence="8">
    <location>
        <begin position="332"/>
        <end position="458"/>
    </location>
</feature>
<evidence type="ECO:0000313" key="10">
    <source>
        <dbReference type="Proteomes" id="UP001449795"/>
    </source>
</evidence>
<dbReference type="EMBL" id="CP152276">
    <property type="protein sequence ID" value="XAE41957.1"/>
    <property type="molecule type" value="Genomic_DNA"/>
</dbReference>
<evidence type="ECO:0000256" key="5">
    <source>
        <dbReference type="ARBA" id="ARBA00022989"/>
    </source>
</evidence>
<keyword evidence="5 7" id="KW-1133">Transmembrane helix</keyword>
<evidence type="ECO:0000256" key="7">
    <source>
        <dbReference type="SAM" id="Phobius"/>
    </source>
</evidence>
<comment type="subcellular location">
    <subcellularLocation>
        <location evidence="1">Cell membrane</location>
        <topology evidence="1">Multi-pass membrane protein</topology>
    </subcellularLocation>
</comment>
<dbReference type="PANTHER" id="PTHR30489">
    <property type="entry name" value="LIPOPROTEIN-RELEASING SYSTEM TRANSMEMBRANE PROTEIN LOLE"/>
    <property type="match status" value="1"/>
</dbReference>
<evidence type="ECO:0000256" key="4">
    <source>
        <dbReference type="ARBA" id="ARBA00022692"/>
    </source>
</evidence>
<dbReference type="RefSeq" id="WP_342627775.1">
    <property type="nucleotide sequence ID" value="NZ_CP152276.1"/>
</dbReference>
<dbReference type="InterPro" id="IPR051447">
    <property type="entry name" value="Lipoprotein-release_system"/>
</dbReference>
<reference evidence="9 10" key="1">
    <citation type="submission" date="2024-04" db="EMBL/GenBank/DDBJ databases">
        <title>Complete genome sequence of Nguyenibacter vanlangesis HBCM-1154, a strain capable of nitrogen fixation, IAA production, and phosphorus solubilization isolated from sugarcane soil.</title>
        <authorList>
            <person name="MY HANH P."/>
        </authorList>
    </citation>
    <scope>NUCLEOTIDE SEQUENCE [LARGE SCALE GENOMIC DNA]</scope>
    <source>
        <strain evidence="9 10">HBCM 1154</strain>
    </source>
</reference>
<keyword evidence="4 7" id="KW-0812">Transmembrane</keyword>
<keyword evidence="6 7" id="KW-0472">Membrane</keyword>
<dbReference type="Pfam" id="PF02687">
    <property type="entry name" value="FtsX"/>
    <property type="match status" value="1"/>
</dbReference>
<keyword evidence="10" id="KW-1185">Reference proteome</keyword>